<dbReference type="CDD" id="cd01129">
    <property type="entry name" value="PulE-GspE-like"/>
    <property type="match status" value="1"/>
</dbReference>
<dbReference type="Gene3D" id="3.40.50.300">
    <property type="entry name" value="P-loop containing nucleotide triphosphate hydrolases"/>
    <property type="match status" value="1"/>
</dbReference>
<dbReference type="AlphaFoldDB" id="A0A3B1BGZ2"/>
<dbReference type="GO" id="GO:0005886">
    <property type="term" value="C:plasma membrane"/>
    <property type="evidence" value="ECO:0007669"/>
    <property type="project" value="TreeGrafter"/>
</dbReference>
<dbReference type="SUPFAM" id="SSF160246">
    <property type="entry name" value="EspE N-terminal domain-like"/>
    <property type="match status" value="1"/>
</dbReference>
<dbReference type="SMART" id="SM00382">
    <property type="entry name" value="AAA"/>
    <property type="match status" value="1"/>
</dbReference>
<keyword evidence="1" id="KW-0547">Nucleotide-binding</keyword>
<dbReference type="Pfam" id="PF05157">
    <property type="entry name" value="MshEN"/>
    <property type="match status" value="1"/>
</dbReference>
<evidence type="ECO:0000259" key="3">
    <source>
        <dbReference type="PROSITE" id="PS00662"/>
    </source>
</evidence>
<dbReference type="InterPro" id="IPR007831">
    <property type="entry name" value="T2SS_GspE_N"/>
</dbReference>
<dbReference type="FunFam" id="3.40.50.300:FF:000398">
    <property type="entry name" value="Type IV pilus assembly ATPase PilB"/>
    <property type="match status" value="1"/>
</dbReference>
<dbReference type="GO" id="GO:0016887">
    <property type="term" value="F:ATP hydrolysis activity"/>
    <property type="evidence" value="ECO:0007669"/>
    <property type="project" value="TreeGrafter"/>
</dbReference>
<dbReference type="Pfam" id="PF00437">
    <property type="entry name" value="T2SSE"/>
    <property type="match status" value="1"/>
</dbReference>
<dbReference type="SUPFAM" id="SSF52540">
    <property type="entry name" value="P-loop containing nucleoside triphosphate hydrolases"/>
    <property type="match status" value="1"/>
</dbReference>
<dbReference type="InterPro" id="IPR027417">
    <property type="entry name" value="P-loop_NTPase"/>
</dbReference>
<sequence length="594" mass="66641">MNIQDGIDHKLEVMDILPWLVADGLLAQKEADDIKCLYESVGNSTVDIHPLTWLAGRHLKSSASPYHELNIERLTEWLAGHVGLPYLRIDPLKIDVDSVGDIVSKAYASRFKILPVSVDDKVAVFATAEPFKREWEQELNHALGREIERVVANPLDIARYMDEFFGLTQSMRRAKKADSGFGTSIDAVEALVELGRAGKLDANDRHIVSIVDWLLQYAFDQRASDIHLEPRRENANIRFRIDGLLNTVYEMPTTIMIAVVSRIKSLGRMDVVDKRRPQDGRVKTKTPSGQEVELRLSTMPTAFGEKMVMRIFDPQVLVRNLTELGFSKSDARHWQEMTSRTHGIILVTGPTGSGKTTTLYSTLKQLAQPEINLCTIEDPIEMIEPAFNQMQVLPAIGLDFASGVRTLLRQDPDIVMIGEIRDLETAQMAIQAALTGHLVLSTLHTNDASSAITRLMDIGVAPYLIRSTVIGVVAQRLLRTLCPHCKIEVKDRADAWAELTRPWKMALPSKVYHTEGCDECRKTGYSGRMGIYEILRMTREVRSLIDDDCTIEKIRKQGLKQGMEPLRISGVRKVNAGHTSIEEVMRVAPPADEF</sequence>
<evidence type="ECO:0000256" key="1">
    <source>
        <dbReference type="ARBA" id="ARBA00022741"/>
    </source>
</evidence>
<organism evidence="4">
    <name type="scientific">hydrothermal vent metagenome</name>
    <dbReference type="NCBI Taxonomy" id="652676"/>
    <lineage>
        <taxon>unclassified sequences</taxon>
        <taxon>metagenomes</taxon>
        <taxon>ecological metagenomes</taxon>
    </lineage>
</organism>
<feature type="domain" description="Bacterial type II secretion system protein E" evidence="3">
    <location>
        <begin position="408"/>
        <end position="422"/>
    </location>
</feature>
<proteinExistence type="predicted"/>
<dbReference type="PANTHER" id="PTHR30258:SF13">
    <property type="entry name" value="SECRETION PATHWAY ATPASE-RELATED"/>
    <property type="match status" value="1"/>
</dbReference>
<evidence type="ECO:0000313" key="4">
    <source>
        <dbReference type="EMBL" id="VAX10648.1"/>
    </source>
</evidence>
<dbReference type="InterPro" id="IPR003593">
    <property type="entry name" value="AAA+_ATPase"/>
</dbReference>
<keyword evidence="2" id="KW-0067">ATP-binding</keyword>
<name>A0A3B1BGZ2_9ZZZZ</name>
<gene>
    <name evidence="4" type="ORF">MNBD_GAMMA26-2395</name>
</gene>
<dbReference type="GO" id="GO:0005524">
    <property type="term" value="F:ATP binding"/>
    <property type="evidence" value="ECO:0007669"/>
    <property type="project" value="UniProtKB-KW"/>
</dbReference>
<accession>A0A3B1BGZ2</accession>
<dbReference type="InterPro" id="IPR037257">
    <property type="entry name" value="T2SS_E_N_sf"/>
</dbReference>
<dbReference type="PANTHER" id="PTHR30258">
    <property type="entry name" value="TYPE II SECRETION SYSTEM PROTEIN GSPE-RELATED"/>
    <property type="match status" value="1"/>
</dbReference>
<protein>
    <submittedName>
        <fullName evidence="4">Type II secretory pathway, ATPase PulE/Tfp pilus assembly pathway, ATPase PilB</fullName>
    </submittedName>
</protein>
<dbReference type="PROSITE" id="PS00662">
    <property type="entry name" value="T2SP_E"/>
    <property type="match status" value="1"/>
</dbReference>
<dbReference type="EMBL" id="UOFX01000076">
    <property type="protein sequence ID" value="VAX10648.1"/>
    <property type="molecule type" value="Genomic_DNA"/>
</dbReference>
<reference evidence="4" key="1">
    <citation type="submission" date="2018-06" db="EMBL/GenBank/DDBJ databases">
        <authorList>
            <person name="Zhirakovskaya E."/>
        </authorList>
    </citation>
    <scope>NUCLEOTIDE SEQUENCE</scope>
</reference>
<dbReference type="Gene3D" id="3.30.300.160">
    <property type="entry name" value="Type II secretion system, protein E, N-terminal domain"/>
    <property type="match status" value="1"/>
</dbReference>
<dbReference type="InterPro" id="IPR001482">
    <property type="entry name" value="T2SS/T4SS_dom"/>
</dbReference>
<evidence type="ECO:0000256" key="2">
    <source>
        <dbReference type="ARBA" id="ARBA00022840"/>
    </source>
</evidence>
<dbReference type="Gene3D" id="3.30.450.90">
    <property type="match status" value="1"/>
</dbReference>